<dbReference type="Proteomes" id="UP000034235">
    <property type="component" value="Unassembled WGS sequence"/>
</dbReference>
<organism evidence="2 3">
    <name type="scientific">Candidatus Daviesbacteria bacterium GW2011_GWA2_38_24</name>
    <dbReference type="NCBI Taxonomy" id="1618422"/>
    <lineage>
        <taxon>Bacteria</taxon>
        <taxon>Candidatus Daviesiibacteriota</taxon>
    </lineage>
</organism>
<feature type="transmembrane region" description="Helical" evidence="1">
    <location>
        <begin position="7"/>
        <end position="25"/>
    </location>
</feature>
<evidence type="ECO:0000313" key="2">
    <source>
        <dbReference type="EMBL" id="KKQ66846.1"/>
    </source>
</evidence>
<gene>
    <name evidence="2" type="ORF">US86_C0003G0089</name>
</gene>
<comment type="caution">
    <text evidence="2">The sequence shown here is derived from an EMBL/GenBank/DDBJ whole genome shotgun (WGS) entry which is preliminary data.</text>
</comment>
<keyword evidence="1" id="KW-1133">Transmembrane helix</keyword>
<feature type="transmembrane region" description="Helical" evidence="1">
    <location>
        <begin position="57"/>
        <end position="78"/>
    </location>
</feature>
<dbReference type="AlphaFoldDB" id="A0A0G0MPK6"/>
<dbReference type="EMBL" id="LBUP01000003">
    <property type="protein sequence ID" value="KKQ66846.1"/>
    <property type="molecule type" value="Genomic_DNA"/>
</dbReference>
<keyword evidence="1" id="KW-0812">Transmembrane</keyword>
<name>A0A0G0MPK6_9BACT</name>
<proteinExistence type="predicted"/>
<accession>A0A0G0MPK6</accession>
<feature type="transmembrane region" description="Helical" evidence="1">
    <location>
        <begin position="98"/>
        <end position="120"/>
    </location>
</feature>
<evidence type="ECO:0000256" key="1">
    <source>
        <dbReference type="SAM" id="Phobius"/>
    </source>
</evidence>
<keyword evidence="1" id="KW-0472">Membrane</keyword>
<feature type="transmembrane region" description="Helical" evidence="1">
    <location>
        <begin position="132"/>
        <end position="150"/>
    </location>
</feature>
<evidence type="ECO:0000313" key="3">
    <source>
        <dbReference type="Proteomes" id="UP000034235"/>
    </source>
</evidence>
<sequence>MERLSVKIILAISTFLIGVVFYTALKEIFGSGWISTFANVIPITLIILLFSKKLKSIQVLSALLFLIALLLFLVGGNTNPPAELANSKSAVQGYEKGYTIGTILAAVLFWTPISFGISYMVWKKKLNKKQGYLPLLTSGILLIVSLILLLG</sequence>
<feature type="transmembrane region" description="Helical" evidence="1">
    <location>
        <begin position="31"/>
        <end position="50"/>
    </location>
</feature>
<protein>
    <submittedName>
        <fullName evidence="2">Uncharacterized protein</fullName>
    </submittedName>
</protein>
<reference evidence="2 3" key="1">
    <citation type="journal article" date="2015" name="Nature">
        <title>rRNA introns, odd ribosomes, and small enigmatic genomes across a large radiation of phyla.</title>
        <authorList>
            <person name="Brown C.T."/>
            <person name="Hug L.A."/>
            <person name="Thomas B.C."/>
            <person name="Sharon I."/>
            <person name="Castelle C.J."/>
            <person name="Singh A."/>
            <person name="Wilkins M.J."/>
            <person name="Williams K.H."/>
            <person name="Banfield J.F."/>
        </authorList>
    </citation>
    <scope>NUCLEOTIDE SEQUENCE [LARGE SCALE GENOMIC DNA]</scope>
</reference>